<dbReference type="EMBL" id="AMCI01000245">
    <property type="protein sequence ID" value="EJX10132.1"/>
    <property type="molecule type" value="Genomic_DNA"/>
</dbReference>
<proteinExistence type="predicted"/>
<comment type="caution">
    <text evidence="1">The sequence shown here is derived from an EMBL/GenBank/DDBJ whole genome shotgun (WGS) entry which is preliminary data.</text>
</comment>
<organism evidence="1">
    <name type="scientific">gut metagenome</name>
    <dbReference type="NCBI Taxonomy" id="749906"/>
    <lineage>
        <taxon>unclassified sequences</taxon>
        <taxon>metagenomes</taxon>
        <taxon>organismal metagenomes</taxon>
    </lineage>
</organism>
<dbReference type="AlphaFoldDB" id="J9GPJ5"/>
<accession>J9GPJ5</accession>
<reference evidence="1" key="1">
    <citation type="journal article" date="2012" name="PLoS ONE">
        <title>Gene sets for utilization of primary and secondary nutrition supplies in the distal gut of endangered iberian lynx.</title>
        <authorList>
            <person name="Alcaide M."/>
            <person name="Messina E."/>
            <person name="Richter M."/>
            <person name="Bargiela R."/>
            <person name="Peplies J."/>
            <person name="Huws S.A."/>
            <person name="Newbold C.J."/>
            <person name="Golyshin P.N."/>
            <person name="Simon M.A."/>
            <person name="Lopez G."/>
            <person name="Yakimov M.M."/>
            <person name="Ferrer M."/>
        </authorList>
    </citation>
    <scope>NUCLEOTIDE SEQUENCE</scope>
</reference>
<sequence>MHLTHYTRILMLCVGFQYIRTFLHLCQGNHHILLLHTASP</sequence>
<name>J9GPJ5_9ZZZZ</name>
<protein>
    <submittedName>
        <fullName evidence="1">Uncharacterized protein</fullName>
    </submittedName>
</protein>
<gene>
    <name evidence="1" type="ORF">EVA_01755</name>
</gene>
<evidence type="ECO:0000313" key="1">
    <source>
        <dbReference type="EMBL" id="EJX10132.1"/>
    </source>
</evidence>